<keyword evidence="1" id="KW-0472">Membrane</keyword>
<dbReference type="RefSeq" id="WP_106242706.1">
    <property type="nucleotide sequence ID" value="NZ_PVZC01000002.1"/>
</dbReference>
<reference evidence="2 3" key="1">
    <citation type="submission" date="2018-03" db="EMBL/GenBank/DDBJ databases">
        <title>Genomic Encyclopedia of Archaeal and Bacterial Type Strains, Phase II (KMG-II): from individual species to whole genera.</title>
        <authorList>
            <person name="Goeker M."/>
        </authorList>
    </citation>
    <scope>NUCLEOTIDE SEQUENCE [LARGE SCALE GENOMIC DNA]</scope>
    <source>
        <strain evidence="2 3">DSM 45601</strain>
    </source>
</reference>
<dbReference type="OrthoDB" id="4774469at2"/>
<evidence type="ECO:0000256" key="1">
    <source>
        <dbReference type="SAM" id="Phobius"/>
    </source>
</evidence>
<organism evidence="2 3">
    <name type="scientific">Allonocardiopsis opalescens</name>
    <dbReference type="NCBI Taxonomy" id="1144618"/>
    <lineage>
        <taxon>Bacteria</taxon>
        <taxon>Bacillati</taxon>
        <taxon>Actinomycetota</taxon>
        <taxon>Actinomycetes</taxon>
        <taxon>Streptosporangiales</taxon>
        <taxon>Allonocardiopsis</taxon>
    </lineage>
</organism>
<protein>
    <submittedName>
        <fullName evidence="2">Uncharacterized protein DUF2516</fullName>
    </submittedName>
</protein>
<sequence>MQFVVYLFWALAIAAFVVELVALVEAVRTPASAYTAASKMTKQIWLIILGIATVCGLAGAVQMISPIGFLTVGAFVAGCVFLVDVRPAVKPYRGKSGGSNNGPYGPW</sequence>
<keyword evidence="1" id="KW-0812">Transmembrane</keyword>
<dbReference type="AlphaFoldDB" id="A0A2T0QAA8"/>
<dbReference type="EMBL" id="PVZC01000002">
    <property type="protein sequence ID" value="PRY00750.1"/>
    <property type="molecule type" value="Genomic_DNA"/>
</dbReference>
<name>A0A2T0QAA8_9ACTN</name>
<feature type="transmembrane region" description="Helical" evidence="1">
    <location>
        <begin position="67"/>
        <end position="85"/>
    </location>
</feature>
<dbReference type="Pfam" id="PF10724">
    <property type="entry name" value="DUF2516"/>
    <property type="match status" value="1"/>
</dbReference>
<gene>
    <name evidence="2" type="ORF">CLV72_102382</name>
</gene>
<evidence type="ECO:0000313" key="3">
    <source>
        <dbReference type="Proteomes" id="UP000237846"/>
    </source>
</evidence>
<feature type="transmembrane region" description="Helical" evidence="1">
    <location>
        <begin position="44"/>
        <end position="61"/>
    </location>
</feature>
<keyword evidence="3" id="KW-1185">Reference proteome</keyword>
<feature type="transmembrane region" description="Helical" evidence="1">
    <location>
        <begin position="6"/>
        <end position="24"/>
    </location>
</feature>
<accession>A0A2T0QAA8</accession>
<keyword evidence="1" id="KW-1133">Transmembrane helix</keyword>
<comment type="caution">
    <text evidence="2">The sequence shown here is derived from an EMBL/GenBank/DDBJ whole genome shotgun (WGS) entry which is preliminary data.</text>
</comment>
<dbReference type="Proteomes" id="UP000237846">
    <property type="component" value="Unassembled WGS sequence"/>
</dbReference>
<proteinExistence type="predicted"/>
<dbReference type="InterPro" id="IPR019662">
    <property type="entry name" value="DUF2516"/>
</dbReference>
<evidence type="ECO:0000313" key="2">
    <source>
        <dbReference type="EMBL" id="PRY00750.1"/>
    </source>
</evidence>